<dbReference type="Proteomes" id="UP000663855">
    <property type="component" value="Unassembled WGS sequence"/>
</dbReference>
<sequence length="140" mass="15803">MPNTALLISNYNSQPREATFRLTRSMSGTFSSVVNFTTDQFLKRAGKLSILTELENKSDENSSEDDDKEDLPSISASGKYRFDGMRVINSVYPALSDSYFSVDIDGEKKYIHKQTACWLLTDSKDNLSADRLKRVQQSGR</sequence>
<dbReference type="EMBL" id="CAJNOV010015202">
    <property type="protein sequence ID" value="CAF1568961.1"/>
    <property type="molecule type" value="Genomic_DNA"/>
</dbReference>
<proteinExistence type="predicted"/>
<dbReference type="EMBL" id="CAJOBH010027765">
    <property type="protein sequence ID" value="CAF4260250.1"/>
    <property type="molecule type" value="Genomic_DNA"/>
</dbReference>
<gene>
    <name evidence="3" type="ORF">BYL167_LOCUS25901</name>
    <name evidence="2" type="ORF">CJN711_LOCUS31767</name>
</gene>
<evidence type="ECO:0000256" key="1">
    <source>
        <dbReference type="SAM" id="MobiDB-lite"/>
    </source>
</evidence>
<feature type="region of interest" description="Disordered" evidence="1">
    <location>
        <begin position="55"/>
        <end position="76"/>
    </location>
</feature>
<evidence type="ECO:0000313" key="2">
    <source>
        <dbReference type="EMBL" id="CAF1568961.1"/>
    </source>
</evidence>
<name>A0A815YE91_9BILA</name>
<dbReference type="AlphaFoldDB" id="A0A815YE91"/>
<dbReference type="Proteomes" id="UP000681967">
    <property type="component" value="Unassembled WGS sequence"/>
</dbReference>
<evidence type="ECO:0000313" key="3">
    <source>
        <dbReference type="EMBL" id="CAF4260250.1"/>
    </source>
</evidence>
<accession>A0A815YE91</accession>
<protein>
    <submittedName>
        <fullName evidence="2">Uncharacterized protein</fullName>
    </submittedName>
</protein>
<comment type="caution">
    <text evidence="2">The sequence shown here is derived from an EMBL/GenBank/DDBJ whole genome shotgun (WGS) entry which is preliminary data.</text>
</comment>
<organism evidence="2 4">
    <name type="scientific">Rotaria magnacalcarata</name>
    <dbReference type="NCBI Taxonomy" id="392030"/>
    <lineage>
        <taxon>Eukaryota</taxon>
        <taxon>Metazoa</taxon>
        <taxon>Spiralia</taxon>
        <taxon>Gnathifera</taxon>
        <taxon>Rotifera</taxon>
        <taxon>Eurotatoria</taxon>
        <taxon>Bdelloidea</taxon>
        <taxon>Philodinida</taxon>
        <taxon>Philodinidae</taxon>
        <taxon>Rotaria</taxon>
    </lineage>
</organism>
<reference evidence="2" key="1">
    <citation type="submission" date="2021-02" db="EMBL/GenBank/DDBJ databases">
        <authorList>
            <person name="Nowell W R."/>
        </authorList>
    </citation>
    <scope>NUCLEOTIDE SEQUENCE</scope>
</reference>
<evidence type="ECO:0000313" key="4">
    <source>
        <dbReference type="Proteomes" id="UP000663855"/>
    </source>
</evidence>